<dbReference type="AlphaFoldDB" id="A0A166VET9"/>
<keyword evidence="2" id="KW-1133">Transmembrane helix</keyword>
<accession>A0A166VET9</accession>
<dbReference type="Proteomes" id="UP000078544">
    <property type="component" value="Unassembled WGS sequence"/>
</dbReference>
<proteinExistence type="predicted"/>
<keyword evidence="4" id="KW-1185">Reference proteome</keyword>
<protein>
    <submittedName>
        <fullName evidence="3">Uncharacterized protein</fullName>
    </submittedName>
</protein>
<comment type="caution">
    <text evidence="3">The sequence shown here is derived from an EMBL/GenBank/DDBJ whole genome shotgun (WGS) entry which is preliminary data.</text>
</comment>
<evidence type="ECO:0000313" key="4">
    <source>
        <dbReference type="Proteomes" id="UP000078544"/>
    </source>
</evidence>
<evidence type="ECO:0000256" key="2">
    <source>
        <dbReference type="SAM" id="Phobius"/>
    </source>
</evidence>
<dbReference type="OrthoDB" id="5215647at2759"/>
<evidence type="ECO:0000256" key="1">
    <source>
        <dbReference type="SAM" id="MobiDB-lite"/>
    </source>
</evidence>
<organism evidence="3 4">
    <name type="scientific">Moelleriella libera RCEF 2490</name>
    <dbReference type="NCBI Taxonomy" id="1081109"/>
    <lineage>
        <taxon>Eukaryota</taxon>
        <taxon>Fungi</taxon>
        <taxon>Dikarya</taxon>
        <taxon>Ascomycota</taxon>
        <taxon>Pezizomycotina</taxon>
        <taxon>Sordariomycetes</taxon>
        <taxon>Hypocreomycetidae</taxon>
        <taxon>Hypocreales</taxon>
        <taxon>Clavicipitaceae</taxon>
        <taxon>Moelleriella</taxon>
    </lineage>
</organism>
<name>A0A166VET9_9HYPO</name>
<sequence>MVSSETSQQPPMRALEPRPMASPSANAPYFPPPPGSGLASNPGPESRHSDHHGSAMAVPTVPGHTLTPMVPPVPADVRNIKASAQYHLREYLSTREKLRRQGGDGGSSRFDLDAHLRAQTGLTLGNLSTLQAEIRALAKSAERARWSRLLGGGAIAMFIPIVRKFFRRGSDEESQLSSNDTEHAFRKSKSLLAGVKNAILGGGAFAKVAMFVFAVLFVFQNEVTIRVAKTLNKRLKNLTERVERGDQDLTESDLRVFQGWRWRVLLW</sequence>
<feature type="compositionally biased region" description="Polar residues" evidence="1">
    <location>
        <begin position="1"/>
        <end position="10"/>
    </location>
</feature>
<keyword evidence="2" id="KW-0472">Membrane</keyword>
<reference evidence="3 4" key="1">
    <citation type="journal article" date="2016" name="Genome Biol. Evol.">
        <title>Divergent and convergent evolution of fungal pathogenicity.</title>
        <authorList>
            <person name="Shang Y."/>
            <person name="Xiao G."/>
            <person name="Zheng P."/>
            <person name="Cen K."/>
            <person name="Zhan S."/>
            <person name="Wang C."/>
        </authorList>
    </citation>
    <scope>NUCLEOTIDE SEQUENCE [LARGE SCALE GENOMIC DNA]</scope>
    <source>
        <strain evidence="3 4">RCEF 2490</strain>
    </source>
</reference>
<dbReference type="EMBL" id="AZGY01000001">
    <property type="protein sequence ID" value="OAA33582.1"/>
    <property type="molecule type" value="Genomic_DNA"/>
</dbReference>
<dbReference type="STRING" id="1081109.A0A166VET9"/>
<gene>
    <name evidence="3" type="ORF">AAL_01047</name>
</gene>
<feature type="transmembrane region" description="Helical" evidence="2">
    <location>
        <begin position="198"/>
        <end position="219"/>
    </location>
</feature>
<keyword evidence="2" id="KW-0812">Transmembrane</keyword>
<feature type="region of interest" description="Disordered" evidence="1">
    <location>
        <begin position="1"/>
        <end position="72"/>
    </location>
</feature>
<evidence type="ECO:0000313" key="3">
    <source>
        <dbReference type="EMBL" id="OAA33582.1"/>
    </source>
</evidence>